<dbReference type="Proteomes" id="UP000694255">
    <property type="component" value="Unassembled WGS sequence"/>
</dbReference>
<dbReference type="InterPro" id="IPR050593">
    <property type="entry name" value="LovG"/>
</dbReference>
<evidence type="ECO:0000313" key="3">
    <source>
        <dbReference type="EMBL" id="KAG7661243.1"/>
    </source>
</evidence>
<protein>
    <submittedName>
        <fullName evidence="3">FSH1</fullName>
    </submittedName>
</protein>
<organism evidence="3 4">
    <name type="scientific">[Candida] subhashii</name>
    <dbReference type="NCBI Taxonomy" id="561895"/>
    <lineage>
        <taxon>Eukaryota</taxon>
        <taxon>Fungi</taxon>
        <taxon>Dikarya</taxon>
        <taxon>Ascomycota</taxon>
        <taxon>Saccharomycotina</taxon>
        <taxon>Pichiomycetes</taxon>
        <taxon>Debaryomycetaceae</taxon>
        <taxon>Spathaspora</taxon>
    </lineage>
</organism>
<keyword evidence="4" id="KW-1185">Reference proteome</keyword>
<proteinExistence type="predicted"/>
<dbReference type="OrthoDB" id="2094269at2759"/>
<dbReference type="GO" id="GO:0016787">
    <property type="term" value="F:hydrolase activity"/>
    <property type="evidence" value="ECO:0007669"/>
    <property type="project" value="UniProtKB-KW"/>
</dbReference>
<evidence type="ECO:0000313" key="4">
    <source>
        <dbReference type="Proteomes" id="UP000694255"/>
    </source>
</evidence>
<keyword evidence="1" id="KW-0378">Hydrolase</keyword>
<feature type="domain" description="Serine hydrolase" evidence="2">
    <location>
        <begin position="1"/>
        <end position="247"/>
    </location>
</feature>
<dbReference type="GO" id="GO:0005634">
    <property type="term" value="C:nucleus"/>
    <property type="evidence" value="ECO:0007669"/>
    <property type="project" value="TreeGrafter"/>
</dbReference>
<dbReference type="GO" id="GO:0005737">
    <property type="term" value="C:cytoplasm"/>
    <property type="evidence" value="ECO:0007669"/>
    <property type="project" value="TreeGrafter"/>
</dbReference>
<dbReference type="RefSeq" id="XP_049261476.1">
    <property type="nucleotide sequence ID" value="XM_049409283.1"/>
</dbReference>
<dbReference type="EMBL" id="JAGSYN010000223">
    <property type="protein sequence ID" value="KAG7661243.1"/>
    <property type="molecule type" value="Genomic_DNA"/>
</dbReference>
<evidence type="ECO:0000259" key="2">
    <source>
        <dbReference type="Pfam" id="PF03959"/>
    </source>
</evidence>
<gene>
    <name evidence="3" type="ORF">J8A68_005239</name>
</gene>
<sequence>MTAVKKILCLPGFLQNGSTLAAKSSGLRKSMTKKLQLQLDFIDPYHRIQSKEEVSFPFGPTEAESQRVWESVVQKGNNCCWWDHQGPGNNVGLQDSVDYIIDHIRNNGPYEGIIGFSQGAAMALMITNSIRRLLPSHPDFKIAMFISCFCLTEPKRGSDWDNRDINYKIGDLEEFKKVVEISNDALEYTLPPNDLSTKIIVVYGENDNIVTPVRSKYAASVYSRENVSTFPHDGAHLVPNKKDFIEPILKAFNEQLYEKSLL</sequence>
<name>A0A8J5QFH2_9ASCO</name>
<dbReference type="GeneID" id="73472039"/>
<dbReference type="InterPro" id="IPR005645">
    <property type="entry name" value="FSH-like_dom"/>
</dbReference>
<dbReference type="AlphaFoldDB" id="A0A8J5QFH2"/>
<dbReference type="PANTHER" id="PTHR48070">
    <property type="entry name" value="ESTERASE OVCA2"/>
    <property type="match status" value="1"/>
</dbReference>
<comment type="caution">
    <text evidence="3">The sequence shown here is derived from an EMBL/GenBank/DDBJ whole genome shotgun (WGS) entry which is preliminary data.</text>
</comment>
<accession>A0A8J5QFH2</accession>
<reference evidence="3 4" key="1">
    <citation type="journal article" date="2021" name="DNA Res.">
        <title>Genome analysis of Candida subhashii reveals its hybrid nature and dual mitochondrial genome conformations.</title>
        <authorList>
            <person name="Mixao V."/>
            <person name="Hegedusova E."/>
            <person name="Saus E."/>
            <person name="Pryszcz L.P."/>
            <person name="Cillingova A."/>
            <person name="Nosek J."/>
            <person name="Gabaldon T."/>
        </authorList>
    </citation>
    <scope>NUCLEOTIDE SEQUENCE [LARGE SCALE GENOMIC DNA]</scope>
    <source>
        <strain evidence="3 4">CBS 10753</strain>
    </source>
</reference>
<dbReference type="PANTHER" id="PTHR48070:SF9">
    <property type="entry name" value="FAMILY OF SERINE HYDROLASES 1"/>
    <property type="match status" value="1"/>
</dbReference>
<evidence type="ECO:0000256" key="1">
    <source>
        <dbReference type="ARBA" id="ARBA00022801"/>
    </source>
</evidence>
<dbReference type="Pfam" id="PF03959">
    <property type="entry name" value="FSH1"/>
    <property type="match status" value="1"/>
</dbReference>